<dbReference type="STRING" id="351627.Csac_1150"/>
<dbReference type="InterPro" id="IPR014248">
    <property type="entry name" value="Spore_coat_assembly_SafA"/>
</dbReference>
<dbReference type="PROSITE" id="PS51782">
    <property type="entry name" value="LYSM"/>
    <property type="match status" value="1"/>
</dbReference>
<gene>
    <name evidence="3" type="ordered locus">Csac_1150</name>
</gene>
<dbReference type="InterPro" id="IPR014258">
    <property type="entry name" value="CAP_domain_YkwD-like"/>
</dbReference>
<dbReference type="Pfam" id="PF01476">
    <property type="entry name" value="LysM"/>
    <property type="match status" value="1"/>
</dbReference>
<dbReference type="SUPFAM" id="SSF54106">
    <property type="entry name" value="LysM domain"/>
    <property type="match status" value="1"/>
</dbReference>
<dbReference type="OrthoDB" id="9783944at2"/>
<feature type="signal peptide" evidence="1">
    <location>
        <begin position="1"/>
        <end position="21"/>
    </location>
</feature>
<protein>
    <submittedName>
        <fullName evidence="3">Allergen V5/Tpx-1 family protein</fullName>
    </submittedName>
</protein>
<dbReference type="InterPro" id="IPR035940">
    <property type="entry name" value="CAP_sf"/>
</dbReference>
<dbReference type="EMBL" id="CP000679">
    <property type="protein sequence ID" value="ABP66757.1"/>
    <property type="molecule type" value="Genomic_DNA"/>
</dbReference>
<dbReference type="PANTHER" id="PTHR31157:SF1">
    <property type="entry name" value="SCP DOMAIN-CONTAINING PROTEIN"/>
    <property type="match status" value="1"/>
</dbReference>
<dbReference type="NCBIfam" id="TIGR02909">
    <property type="entry name" value="spore_YkwD"/>
    <property type="match status" value="1"/>
</dbReference>
<dbReference type="InterPro" id="IPR018392">
    <property type="entry name" value="LysM"/>
</dbReference>
<keyword evidence="1" id="KW-0732">Signal</keyword>
<dbReference type="InterPro" id="IPR036779">
    <property type="entry name" value="LysM_dom_sf"/>
</dbReference>
<keyword evidence="4" id="KW-1185">Reference proteome</keyword>
<reference evidence="3 4" key="1">
    <citation type="journal article" date="2008" name="Appl. Environ. Microbiol.">
        <title>Hydrogenomics of the extremely thermophilic bacterium Caldicellulosiruptor saccharolyticus.</title>
        <authorList>
            <person name="van de Werken H.J."/>
            <person name="Verhaart M.R."/>
            <person name="VanFossen A.L."/>
            <person name="Willquist K."/>
            <person name="Lewis D.L."/>
            <person name="Nichols J.D."/>
            <person name="Goorissen H.P."/>
            <person name="Mongodin E.F."/>
            <person name="Nelson K.E."/>
            <person name="van Niel E.W."/>
            <person name="Stams A.J."/>
            <person name="Ward D.E."/>
            <person name="de Vos W.M."/>
            <person name="van der Oost J."/>
            <person name="Kelly R.M."/>
            <person name="Kengen S.W."/>
        </authorList>
    </citation>
    <scope>NUCLEOTIDE SEQUENCE [LARGE SCALE GENOMIC DNA]</scope>
    <source>
        <strain evidence="4">ATCC 43494 / DSM 8903 / Tp8T 6331</strain>
    </source>
</reference>
<dbReference type="CDD" id="cd00118">
    <property type="entry name" value="LysM"/>
    <property type="match status" value="1"/>
</dbReference>
<dbReference type="PANTHER" id="PTHR31157">
    <property type="entry name" value="SCP DOMAIN-CONTAINING PROTEIN"/>
    <property type="match status" value="1"/>
</dbReference>
<name>A4XIM2_CALS8</name>
<dbReference type="SUPFAM" id="SSF55797">
    <property type="entry name" value="PR-1-like"/>
    <property type="match status" value="1"/>
</dbReference>
<evidence type="ECO:0000256" key="1">
    <source>
        <dbReference type="SAM" id="SignalP"/>
    </source>
</evidence>
<dbReference type="Proteomes" id="UP000000256">
    <property type="component" value="Chromosome"/>
</dbReference>
<proteinExistence type="predicted"/>
<sequence length="203" mass="22703">MRKALAVLSIIALLSFSTAFAQTKTYTVQAGDTIWSIAVKNQIGISELLKANPQIKNPNLIYPGQKINIPNSNNLNVLENEVIKLTNQERAKVGLSALKTNWQLCRVARFKSQDMANKNYFSHYSPTYGSPFKMMENFGLKFMAAGENIAYGQRSAQEVVRAWMSSPGHRANILSPSFTEIGVGVAKKSNGVLYWTQMFMRPY</sequence>
<evidence type="ECO:0000313" key="3">
    <source>
        <dbReference type="EMBL" id="ABP66757.1"/>
    </source>
</evidence>
<dbReference type="KEGG" id="csc:Csac_1150"/>
<evidence type="ECO:0000259" key="2">
    <source>
        <dbReference type="PROSITE" id="PS51782"/>
    </source>
</evidence>
<dbReference type="eggNOG" id="COG2340">
    <property type="taxonomic scope" value="Bacteria"/>
</dbReference>
<dbReference type="Gene3D" id="3.10.350.10">
    <property type="entry name" value="LysM domain"/>
    <property type="match status" value="1"/>
</dbReference>
<feature type="domain" description="LysM" evidence="2">
    <location>
        <begin position="24"/>
        <end position="69"/>
    </location>
</feature>
<dbReference type="AlphaFoldDB" id="A4XIM2"/>
<dbReference type="CDD" id="cd05379">
    <property type="entry name" value="CAP_bacterial"/>
    <property type="match status" value="1"/>
</dbReference>
<dbReference type="HOGENOM" id="CLU_048111_0_2_9"/>
<dbReference type="Gene3D" id="3.40.33.10">
    <property type="entry name" value="CAP"/>
    <property type="match status" value="1"/>
</dbReference>
<accession>A4XIM2</accession>
<feature type="chain" id="PRO_5002675103" evidence="1">
    <location>
        <begin position="22"/>
        <end position="203"/>
    </location>
</feature>
<dbReference type="InterPro" id="IPR014044">
    <property type="entry name" value="CAP_dom"/>
</dbReference>
<dbReference type="Pfam" id="PF00188">
    <property type="entry name" value="CAP"/>
    <property type="match status" value="1"/>
</dbReference>
<dbReference type="eggNOG" id="COG1388">
    <property type="taxonomic scope" value="Bacteria"/>
</dbReference>
<dbReference type="NCBIfam" id="TIGR02899">
    <property type="entry name" value="spore_safA"/>
    <property type="match status" value="1"/>
</dbReference>
<dbReference type="RefSeq" id="WP_011916698.1">
    <property type="nucleotide sequence ID" value="NC_009437.1"/>
</dbReference>
<dbReference type="SMART" id="SM00257">
    <property type="entry name" value="LysM"/>
    <property type="match status" value="1"/>
</dbReference>
<evidence type="ECO:0000313" key="4">
    <source>
        <dbReference type="Proteomes" id="UP000000256"/>
    </source>
</evidence>
<organism evidence="3 4">
    <name type="scientific">Caldicellulosiruptor saccharolyticus (strain ATCC 43494 / DSM 8903 / Tp8T 6331)</name>
    <dbReference type="NCBI Taxonomy" id="351627"/>
    <lineage>
        <taxon>Bacteria</taxon>
        <taxon>Bacillati</taxon>
        <taxon>Bacillota</taxon>
        <taxon>Bacillota incertae sedis</taxon>
        <taxon>Caldicellulosiruptorales</taxon>
        <taxon>Caldicellulosiruptoraceae</taxon>
        <taxon>Caldicellulosiruptor</taxon>
    </lineage>
</organism>